<dbReference type="EMBL" id="QGKW02001660">
    <property type="protein sequence ID" value="KAF2582778.1"/>
    <property type="molecule type" value="Genomic_DNA"/>
</dbReference>
<feature type="domain" description="Reverse transcriptase zinc-binding" evidence="1">
    <location>
        <begin position="69"/>
        <end position="111"/>
    </location>
</feature>
<evidence type="ECO:0000313" key="2">
    <source>
        <dbReference type="EMBL" id="KAF2582778.1"/>
    </source>
</evidence>
<proteinExistence type="predicted"/>
<dbReference type="Proteomes" id="UP000712281">
    <property type="component" value="Unassembled WGS sequence"/>
</dbReference>
<evidence type="ECO:0000259" key="1">
    <source>
        <dbReference type="Pfam" id="PF13966"/>
    </source>
</evidence>
<protein>
    <recommendedName>
        <fullName evidence="1">Reverse transcriptase zinc-binding domain-containing protein</fullName>
    </recommendedName>
</protein>
<dbReference type="AlphaFoldDB" id="A0A8S9JM17"/>
<gene>
    <name evidence="2" type="ORF">F2Q68_00003201</name>
</gene>
<dbReference type="InterPro" id="IPR026960">
    <property type="entry name" value="RVT-Znf"/>
</dbReference>
<organism evidence="2 3">
    <name type="scientific">Brassica cretica</name>
    <name type="common">Mustard</name>
    <dbReference type="NCBI Taxonomy" id="69181"/>
    <lineage>
        <taxon>Eukaryota</taxon>
        <taxon>Viridiplantae</taxon>
        <taxon>Streptophyta</taxon>
        <taxon>Embryophyta</taxon>
        <taxon>Tracheophyta</taxon>
        <taxon>Spermatophyta</taxon>
        <taxon>Magnoliopsida</taxon>
        <taxon>eudicotyledons</taxon>
        <taxon>Gunneridae</taxon>
        <taxon>Pentapetalae</taxon>
        <taxon>rosids</taxon>
        <taxon>malvids</taxon>
        <taxon>Brassicales</taxon>
        <taxon>Brassicaceae</taxon>
        <taxon>Brassiceae</taxon>
        <taxon>Brassica</taxon>
    </lineage>
</organism>
<sequence length="211" mass="24186">MEAAAGRLIELTGEIGTQKLGIAREARVCDVLRDGALKFPSSDAATWKWGDDEYKAGFVATELGNNFVVDRLATGHRTRQWGQTQICVFCGKPDETRDHLFFACPYTFTLWLRVVGNLTGADPDPDWEATLQHMISGSFDRLTFILLRLVLQTTIYFIWRERNDRRHAGSAKLTEQMARLIDKTIRNRISSTKYYLKPRLLGLMQRWFSAH</sequence>
<comment type="caution">
    <text evidence="2">The sequence shown here is derived from an EMBL/GenBank/DDBJ whole genome shotgun (WGS) entry which is preliminary data.</text>
</comment>
<name>A0A8S9JM17_BRACR</name>
<evidence type="ECO:0000313" key="3">
    <source>
        <dbReference type="Proteomes" id="UP000712281"/>
    </source>
</evidence>
<accession>A0A8S9JM17</accession>
<dbReference type="Pfam" id="PF13966">
    <property type="entry name" value="zf-RVT"/>
    <property type="match status" value="1"/>
</dbReference>
<reference evidence="2" key="1">
    <citation type="submission" date="2019-12" db="EMBL/GenBank/DDBJ databases">
        <title>Genome sequencing and annotation of Brassica cretica.</title>
        <authorList>
            <person name="Studholme D.J."/>
            <person name="Sarris P.F."/>
        </authorList>
    </citation>
    <scope>NUCLEOTIDE SEQUENCE</scope>
    <source>
        <strain evidence="2">PFS-001/15</strain>
        <tissue evidence="2">Leaf</tissue>
    </source>
</reference>